<dbReference type="OrthoDB" id="4074350at2759"/>
<comment type="caution">
    <text evidence="4">The sequence shown here is derived from an EMBL/GenBank/DDBJ whole genome shotgun (WGS) entry which is preliminary data.</text>
</comment>
<feature type="region of interest" description="Disordered" evidence="1">
    <location>
        <begin position="469"/>
        <end position="498"/>
    </location>
</feature>
<dbReference type="Gene3D" id="2.40.70.10">
    <property type="entry name" value="Acid Proteases"/>
    <property type="match status" value="1"/>
</dbReference>
<evidence type="ECO:0000259" key="3">
    <source>
        <dbReference type="PROSITE" id="PS51767"/>
    </source>
</evidence>
<keyword evidence="2" id="KW-0472">Membrane</keyword>
<feature type="compositionally biased region" description="Basic and acidic residues" evidence="1">
    <location>
        <begin position="476"/>
        <end position="498"/>
    </location>
</feature>
<accession>A0A2B7X7X8</accession>
<evidence type="ECO:0000256" key="1">
    <source>
        <dbReference type="SAM" id="MobiDB-lite"/>
    </source>
</evidence>
<name>A0A2B7X7X8_POLH7</name>
<feature type="compositionally biased region" description="Low complexity" evidence="1">
    <location>
        <begin position="375"/>
        <end position="388"/>
    </location>
</feature>
<evidence type="ECO:0000313" key="5">
    <source>
        <dbReference type="Proteomes" id="UP000224634"/>
    </source>
</evidence>
<evidence type="ECO:0000313" key="4">
    <source>
        <dbReference type="EMBL" id="PGH04999.1"/>
    </source>
</evidence>
<protein>
    <recommendedName>
        <fullName evidence="3">Peptidase A1 domain-containing protein</fullName>
    </recommendedName>
</protein>
<keyword evidence="2" id="KW-1133">Transmembrane helix</keyword>
<evidence type="ECO:0000256" key="2">
    <source>
        <dbReference type="SAM" id="Phobius"/>
    </source>
</evidence>
<dbReference type="InterPro" id="IPR021109">
    <property type="entry name" value="Peptidase_aspartic_dom_sf"/>
</dbReference>
<feature type="transmembrane region" description="Helical" evidence="2">
    <location>
        <begin position="394"/>
        <end position="417"/>
    </location>
</feature>
<feature type="domain" description="Peptidase A1" evidence="3">
    <location>
        <begin position="1"/>
        <end position="339"/>
    </location>
</feature>
<feature type="region of interest" description="Disordered" evidence="1">
    <location>
        <begin position="350"/>
        <end position="388"/>
    </location>
</feature>
<gene>
    <name evidence="4" type="ORF">AJ80_08426</name>
</gene>
<dbReference type="Proteomes" id="UP000224634">
    <property type="component" value="Unassembled WGS sequence"/>
</dbReference>
<proteinExistence type="predicted"/>
<keyword evidence="5" id="KW-1185">Reference proteome</keyword>
<organism evidence="4 5">
    <name type="scientific">Polytolypa hystricis (strain UAMH7299)</name>
    <dbReference type="NCBI Taxonomy" id="1447883"/>
    <lineage>
        <taxon>Eukaryota</taxon>
        <taxon>Fungi</taxon>
        <taxon>Dikarya</taxon>
        <taxon>Ascomycota</taxon>
        <taxon>Pezizomycotina</taxon>
        <taxon>Eurotiomycetes</taxon>
        <taxon>Eurotiomycetidae</taxon>
        <taxon>Onygenales</taxon>
        <taxon>Onygenales incertae sedis</taxon>
        <taxon>Polytolypa</taxon>
    </lineage>
</organism>
<reference evidence="4 5" key="1">
    <citation type="submission" date="2017-10" db="EMBL/GenBank/DDBJ databases">
        <title>Comparative genomics in systemic dimorphic fungi from Ajellomycetaceae.</title>
        <authorList>
            <person name="Munoz J.F."/>
            <person name="Mcewen J.G."/>
            <person name="Clay O.K."/>
            <person name="Cuomo C.A."/>
        </authorList>
    </citation>
    <scope>NUCLEOTIDE SEQUENCE [LARGE SCALE GENOMIC DNA]</scope>
    <source>
        <strain evidence="4 5">UAMH7299</strain>
    </source>
</reference>
<dbReference type="STRING" id="1447883.A0A2B7X7X8"/>
<dbReference type="AlphaFoldDB" id="A0A2B7X7X8"/>
<dbReference type="EMBL" id="PDNA01000193">
    <property type="protein sequence ID" value="PGH04999.1"/>
    <property type="molecule type" value="Genomic_DNA"/>
</dbReference>
<dbReference type="PROSITE" id="PS51767">
    <property type="entry name" value="PEPTIDASE_A1"/>
    <property type="match status" value="1"/>
</dbReference>
<keyword evidence="2" id="KW-0812">Transmembrane</keyword>
<sequence length="498" mass="54436">MGVESRIWNTTADCGDKSKRSPELKCEDGTRAACAWLRGGSLDSGKSSSWINSTEDNVYEFRGLEGTKLGISPWGTDMLRLLTDESDSETESNATIDDFPIYSSSVDSIPQNALGLGRNSIFLDMLVKQKKIASRTWSVFWVWQGAEEQQQMEGSFVLGGYDRAKTEGSENATMDFADDVACPSSLLVYIKDITINTPGGKKEGVLGDLGSAMRSCIKPDAELMTFPGAVYERIKKALPGRYLGPSAGFYYWAMSYDKSFNANMTITLISGLSITIPTHQLALPAIGISKTSNEHVRLDDTKTVMIYDDGVSDMPLLGQVFLSAACLHVDNDQRKFTLWEAKPTEEKKLVTVDHTAASQSSCDEDEDEDVKDPLSSAGPDISSSDSDTSLTSGAIAGIAVGASVFAIAICLLAYCFLIRRRKQGQQMECGELEAREAKRQVFHSSPEELDARQGHLVLSEMPAREACAVELPGDTSYRHEYDDDRELGRETRGSTKTG</sequence>
<dbReference type="InterPro" id="IPR033121">
    <property type="entry name" value="PEPTIDASE_A1"/>
</dbReference>
<dbReference type="SUPFAM" id="SSF50630">
    <property type="entry name" value="Acid proteases"/>
    <property type="match status" value="1"/>
</dbReference>